<comment type="caution">
    <text evidence="1">The sequence shown here is derived from an EMBL/GenBank/DDBJ whole genome shotgun (WGS) entry which is preliminary data.</text>
</comment>
<dbReference type="RefSeq" id="XP_037165284.1">
    <property type="nucleotide sequence ID" value="XM_037308024.1"/>
</dbReference>
<dbReference type="Proteomes" id="UP000578531">
    <property type="component" value="Unassembled WGS sequence"/>
</dbReference>
<keyword evidence="2" id="KW-1185">Reference proteome</keyword>
<proteinExistence type="predicted"/>
<reference evidence="1 2" key="1">
    <citation type="journal article" date="2020" name="Genomics">
        <title>Complete, high-quality genomes from long-read metagenomic sequencing of two wolf lichen thalli reveals enigmatic genome architecture.</title>
        <authorList>
            <person name="McKenzie S.K."/>
            <person name="Walston R.F."/>
            <person name="Allen J.L."/>
        </authorList>
    </citation>
    <scope>NUCLEOTIDE SEQUENCE [LARGE SCALE GENOMIC DNA]</scope>
    <source>
        <strain evidence="1">WasteWater2</strain>
    </source>
</reference>
<dbReference type="EMBL" id="JACCJC010000022">
    <property type="protein sequence ID" value="KAF6235917.1"/>
    <property type="molecule type" value="Genomic_DNA"/>
</dbReference>
<protein>
    <submittedName>
        <fullName evidence="1">Uncharacterized protein</fullName>
    </submittedName>
</protein>
<organism evidence="1 2">
    <name type="scientific">Letharia columbiana</name>
    <dbReference type="NCBI Taxonomy" id="112416"/>
    <lineage>
        <taxon>Eukaryota</taxon>
        <taxon>Fungi</taxon>
        <taxon>Dikarya</taxon>
        <taxon>Ascomycota</taxon>
        <taxon>Pezizomycotina</taxon>
        <taxon>Lecanoromycetes</taxon>
        <taxon>OSLEUM clade</taxon>
        <taxon>Lecanoromycetidae</taxon>
        <taxon>Lecanorales</taxon>
        <taxon>Lecanorineae</taxon>
        <taxon>Parmeliaceae</taxon>
        <taxon>Letharia</taxon>
    </lineage>
</organism>
<dbReference type="AlphaFoldDB" id="A0A8H6FWE1"/>
<name>A0A8H6FWE1_9LECA</name>
<gene>
    <name evidence="1" type="ORF">HO173_006113</name>
</gene>
<evidence type="ECO:0000313" key="1">
    <source>
        <dbReference type="EMBL" id="KAF6235917.1"/>
    </source>
</evidence>
<dbReference type="GeneID" id="59287774"/>
<sequence>MSWQRTKNSMHIIRAPKAFLAVAPLAKWSLHAAASKAAPTMPQTSKLQREPTTNVDQCLSQKKMVFQLRQWQLLALSKRRSCTVIYRIPVTMQQGLDSLLPVPYIGHCRRKIPVPEATGREWKFRNYVTPLLISISAGLGTLEPLPHNDPKIIHIFV</sequence>
<accession>A0A8H6FWE1</accession>
<evidence type="ECO:0000313" key="2">
    <source>
        <dbReference type="Proteomes" id="UP000578531"/>
    </source>
</evidence>